<comment type="caution">
    <text evidence="1">The sequence shown here is derived from an EMBL/GenBank/DDBJ whole genome shotgun (WGS) entry which is preliminary data.</text>
</comment>
<protein>
    <recommendedName>
        <fullName evidence="3">DUF5054 domain-containing protein</fullName>
    </recommendedName>
</protein>
<dbReference type="InterPro" id="IPR032482">
    <property type="entry name" value="DUF5054"/>
</dbReference>
<accession>A0A1E3APH9</accession>
<dbReference type="GeneID" id="93303259"/>
<gene>
    <name evidence="1" type="ORF">BEH84_03028</name>
</gene>
<reference evidence="1 2" key="1">
    <citation type="submission" date="2016-07" db="EMBL/GenBank/DDBJ databases">
        <title>Characterization of isolates of Eisenbergiella tayi derived from blood cultures, using whole genome sequencing.</title>
        <authorList>
            <person name="Burdz T."/>
            <person name="Wiebe D."/>
            <person name="Huynh C."/>
            <person name="Bernard K."/>
        </authorList>
    </citation>
    <scope>NUCLEOTIDE SEQUENCE [LARGE SCALE GENOMIC DNA]</scope>
    <source>
        <strain evidence="1 2">NML 120489</strain>
    </source>
</reference>
<name>A0A1E3APH9_9FIRM</name>
<sequence>MNTAAKKVIVVFKTHLDIGFTGLAQQVLDKYCLDFIPSAVELAFRVNTPQYKKFVWTVGSYLIRYYFAHADAAGCSRLEQAIRLGYVRWHGLACTTHTELMDRRLLDYDLSISHMLDQKFGIHTIAAKMTDVPGHTMALVPALCDAGIEFLHIGVNDSSRIPSVPGLFRWRAGEQEIVVNYSASYGESTFLENGTVLEFYHAHDNSAPPSPEELDTLYRDLAQKYPHAHIEAGTMDEFAADIRQIRENLPIVESEIGDTWIHGIATDPLKVSQFRRLMLLKEKWITDGLLTPDMPAYHSFMENLLLICEHTWGMDTKKFLLDFTHWEKSDFTAAREKDSTGYELFSPQNQHIFQALLPELEAYKEERGGSGSSYSLFESSHQEQRNYVTRALDALPARETAEARDFLSFTYPVIPSGALECPVNSPFAAGPYQVIIGSYGELTSLKDMRTGLSRKVSIGLLEYETFGGKETDDCYFAYGRNLIQNFHWAEPDFGKPGLRYHTQIGHHCYRPFPESVRLWKDTLYVTLLFPEEACAEYGCPREAMALYRFTEQKIHMDLYWKDKDALRSPEALWLEISPGGDNPGCWKMDKTGLLLSPENVVHNGNRQLHAVQSLSYDAADGRIRIYPLDAPLVSFGGKKLYQPDNCLPDLSLGFSFLLYNNRWGTNFKQWFDEDMRFSFDILLTCLN</sequence>
<dbReference type="SUPFAM" id="SSF88713">
    <property type="entry name" value="Glycoside hydrolase/deacetylase"/>
    <property type="match status" value="1"/>
</dbReference>
<evidence type="ECO:0008006" key="3">
    <source>
        <dbReference type="Google" id="ProtNLM"/>
    </source>
</evidence>
<dbReference type="EMBL" id="MCGI01000003">
    <property type="protein sequence ID" value="ODM10599.1"/>
    <property type="molecule type" value="Genomic_DNA"/>
</dbReference>
<dbReference type="AlphaFoldDB" id="A0A1E3APH9"/>
<dbReference type="Pfam" id="PF16477">
    <property type="entry name" value="DUF5054"/>
    <property type="match status" value="1"/>
</dbReference>
<evidence type="ECO:0000313" key="1">
    <source>
        <dbReference type="EMBL" id="ODM10599.1"/>
    </source>
</evidence>
<dbReference type="GO" id="GO:0005975">
    <property type="term" value="P:carbohydrate metabolic process"/>
    <property type="evidence" value="ECO:0007669"/>
    <property type="project" value="InterPro"/>
</dbReference>
<dbReference type="CDD" id="cd10791">
    <property type="entry name" value="GH38N_AMII_like_1"/>
    <property type="match status" value="1"/>
</dbReference>
<dbReference type="Proteomes" id="UP000095003">
    <property type="component" value="Unassembled WGS sequence"/>
</dbReference>
<dbReference type="InterPro" id="IPR011330">
    <property type="entry name" value="Glyco_hydro/deAcase_b/a-brl"/>
</dbReference>
<dbReference type="RefSeq" id="WP_069157480.1">
    <property type="nucleotide sequence ID" value="NZ_MCGI01000003.1"/>
</dbReference>
<evidence type="ECO:0000313" key="2">
    <source>
        <dbReference type="Proteomes" id="UP000095003"/>
    </source>
</evidence>
<proteinExistence type="predicted"/>
<organism evidence="1 2">
    <name type="scientific">Eisenbergiella tayi</name>
    <dbReference type="NCBI Taxonomy" id="1432052"/>
    <lineage>
        <taxon>Bacteria</taxon>
        <taxon>Bacillati</taxon>
        <taxon>Bacillota</taxon>
        <taxon>Clostridia</taxon>
        <taxon>Lachnospirales</taxon>
        <taxon>Lachnospiraceae</taxon>
        <taxon>Eisenbergiella</taxon>
    </lineage>
</organism>
<dbReference type="PATRIC" id="fig|1432052.3.peg.3351"/>